<keyword evidence="8" id="KW-0539">Nucleus</keyword>
<dbReference type="InterPro" id="IPR051658">
    <property type="entry name" value="UBLCP1"/>
</dbReference>
<comment type="caution">
    <text evidence="15">The sequence shown here is derived from an EMBL/GenBank/DDBJ whole genome shotgun (WGS) entry which is preliminary data.</text>
</comment>
<evidence type="ECO:0000256" key="10">
    <source>
        <dbReference type="ARBA" id="ARBA00047761"/>
    </source>
</evidence>
<dbReference type="STRING" id="154538.A0A1M2V1Y9"/>
<keyword evidence="4" id="KW-0479">Metal-binding</keyword>
<comment type="catalytic activity">
    <reaction evidence="11">
        <text>O-phospho-L-threonyl-[protein] + H2O = L-threonyl-[protein] + phosphate</text>
        <dbReference type="Rhea" id="RHEA:47004"/>
        <dbReference type="Rhea" id="RHEA-COMP:11060"/>
        <dbReference type="Rhea" id="RHEA-COMP:11605"/>
        <dbReference type="ChEBI" id="CHEBI:15377"/>
        <dbReference type="ChEBI" id="CHEBI:30013"/>
        <dbReference type="ChEBI" id="CHEBI:43474"/>
        <dbReference type="ChEBI" id="CHEBI:61977"/>
        <dbReference type="EC" id="3.1.3.16"/>
    </reaction>
</comment>
<comment type="catalytic activity">
    <reaction evidence="10">
        <text>O-phospho-L-seryl-[protein] + H2O = L-seryl-[protein] + phosphate</text>
        <dbReference type="Rhea" id="RHEA:20629"/>
        <dbReference type="Rhea" id="RHEA-COMP:9863"/>
        <dbReference type="Rhea" id="RHEA-COMP:11604"/>
        <dbReference type="ChEBI" id="CHEBI:15377"/>
        <dbReference type="ChEBI" id="CHEBI:29999"/>
        <dbReference type="ChEBI" id="CHEBI:43474"/>
        <dbReference type="ChEBI" id="CHEBI:83421"/>
        <dbReference type="EC" id="3.1.3.16"/>
    </reaction>
</comment>
<keyword evidence="7" id="KW-0904">Protein phosphatase</keyword>
<keyword evidence="6" id="KW-0460">Magnesium</keyword>
<organism evidence="15 16">
    <name type="scientific">Trametes pubescens</name>
    <name type="common">White-rot fungus</name>
    <dbReference type="NCBI Taxonomy" id="154538"/>
    <lineage>
        <taxon>Eukaryota</taxon>
        <taxon>Fungi</taxon>
        <taxon>Dikarya</taxon>
        <taxon>Basidiomycota</taxon>
        <taxon>Agaricomycotina</taxon>
        <taxon>Agaricomycetes</taxon>
        <taxon>Polyporales</taxon>
        <taxon>Polyporaceae</taxon>
        <taxon>Trametes</taxon>
    </lineage>
</organism>
<accession>A0A1M2V1Y9</accession>
<dbReference type="OrthoDB" id="1711508at2759"/>
<dbReference type="InterPro" id="IPR015797">
    <property type="entry name" value="NUDIX_hydrolase-like_dom_sf"/>
</dbReference>
<dbReference type="Pfam" id="PF00240">
    <property type="entry name" value="ubiquitin"/>
    <property type="match status" value="1"/>
</dbReference>
<dbReference type="CDD" id="cd18870">
    <property type="entry name" value="NUDIX_AcylCoAdiphos_Nudt19"/>
    <property type="match status" value="1"/>
</dbReference>
<evidence type="ECO:0000259" key="13">
    <source>
        <dbReference type="PROSITE" id="PS50969"/>
    </source>
</evidence>
<dbReference type="NCBIfam" id="TIGR02245">
    <property type="entry name" value="HAD_IIID1"/>
    <property type="match status" value="1"/>
</dbReference>
<dbReference type="PANTHER" id="PTHR48493:SF1">
    <property type="entry name" value="UBIQUITIN-LIKE DOMAIN-CONTAINING CTD PHOSPHATASE 1"/>
    <property type="match status" value="1"/>
</dbReference>
<gene>
    <name evidence="15" type="ORF">TRAPUB_7944</name>
</gene>
<dbReference type="PROSITE" id="PS50969">
    <property type="entry name" value="FCP1"/>
    <property type="match status" value="1"/>
</dbReference>
<keyword evidence="16" id="KW-1185">Reference proteome</keyword>
<dbReference type="Gene3D" id="3.10.20.90">
    <property type="entry name" value="Phosphatidylinositol 3-kinase Catalytic Subunit, Chain A, domain 1"/>
    <property type="match status" value="1"/>
</dbReference>
<evidence type="ECO:0000313" key="16">
    <source>
        <dbReference type="Proteomes" id="UP000184267"/>
    </source>
</evidence>
<evidence type="ECO:0000256" key="2">
    <source>
        <dbReference type="ARBA" id="ARBA00004123"/>
    </source>
</evidence>
<keyword evidence="5" id="KW-0378">Hydrolase</keyword>
<dbReference type="SMART" id="SM00577">
    <property type="entry name" value="CPDc"/>
    <property type="match status" value="1"/>
</dbReference>
<feature type="domain" description="Nudix hydrolase" evidence="14">
    <location>
        <begin position="402"/>
        <end position="591"/>
    </location>
</feature>
<dbReference type="CDD" id="cd01813">
    <property type="entry name" value="Ubl_UBLCP1"/>
    <property type="match status" value="1"/>
</dbReference>
<dbReference type="InterPro" id="IPR011943">
    <property type="entry name" value="HAD-SF_hydro_IIID"/>
</dbReference>
<evidence type="ECO:0000259" key="12">
    <source>
        <dbReference type="PROSITE" id="PS50053"/>
    </source>
</evidence>
<dbReference type="Gene3D" id="3.40.50.1000">
    <property type="entry name" value="HAD superfamily/HAD-like"/>
    <property type="match status" value="1"/>
</dbReference>
<evidence type="ECO:0000256" key="9">
    <source>
        <dbReference type="ARBA" id="ARBA00032039"/>
    </source>
</evidence>
<dbReference type="InterPro" id="IPR004274">
    <property type="entry name" value="FCP1_dom"/>
</dbReference>
<dbReference type="GO" id="GO:0046872">
    <property type="term" value="F:metal ion binding"/>
    <property type="evidence" value="ECO:0007669"/>
    <property type="project" value="UniProtKB-KW"/>
</dbReference>
<dbReference type="InterPro" id="IPR023214">
    <property type="entry name" value="HAD_sf"/>
</dbReference>
<protein>
    <recommendedName>
        <fullName evidence="3">protein-serine/threonine phosphatase</fullName>
        <ecNumber evidence="3">3.1.3.16</ecNumber>
    </recommendedName>
    <alternativeName>
        <fullName evidence="9">Nuclear proteasome inhibitor UBLCP1</fullName>
    </alternativeName>
</protein>
<evidence type="ECO:0000256" key="4">
    <source>
        <dbReference type="ARBA" id="ARBA00022723"/>
    </source>
</evidence>
<sequence>MSTTGAQTVETVPLERATVVTAEVDPVEVAPEAERWIHLQFSWSGKPFTLDIAESDRVYDLKASLMSLTNVPPERQKILGLVKGKLPTDDERIGDLKLLSGKKFTLVGTPEGHEIKDPNELEFLPDVVNDLDVDFSADPAAAAEYINDQRNKRRVEQHTKKLVPNLINPLREGKRLLVLDIDYTILDTKPLTSGALPPNECARPGLHEFLEAVYPHYDICIWSQTSWIWLETKLVELGMLGGIRNYRIAFVLDKTCMFTVFSKKDGQPYKHSVKALQIIWNHYPQYGPENTIHIDDLGRNFALNPGEGLKISAFKHAHTPAAMEDKELPKLTRYLLHLAETCPDFRKAKHSHSVRKICITTVNTRFLTNGRQTVGLLLRRFAHDMPPQGEQGSAKARPMPAIPRPSASVIVVNSQNEILLVQRNPKSNSFANAHVFPGGNYDEKQDGKHGLPYTAIRELFEESGLLLVHPSTGKFPSDSELDAAREDIHAQKRMFSDFLAQHDLRINTESLLPFTQWVTPPSIPRRFHTQFYLAFLDDTRAAGFSHGDKQERLPTPDGGQEVVAARFVHPQRALAEFAAKQISLFPPQFYLLTTLADALQGAQNTADQRAQVRALAEGAFGSMVLNPRPLPGHDTKTAGYQVLTYEGDETRGGSPGRLHRSKVWFGPKGAAVGIALERNFDVFFEIEAQAFSKTAKL</sequence>
<dbReference type="InterPro" id="IPR029071">
    <property type="entry name" value="Ubiquitin-like_domsf"/>
</dbReference>
<dbReference type="SUPFAM" id="SSF56784">
    <property type="entry name" value="HAD-like"/>
    <property type="match status" value="1"/>
</dbReference>
<dbReference type="EMBL" id="MNAD01001730">
    <property type="protein sequence ID" value="OJT01602.1"/>
    <property type="molecule type" value="Genomic_DNA"/>
</dbReference>
<comment type="subcellular location">
    <subcellularLocation>
        <location evidence="2">Nucleus</location>
    </subcellularLocation>
</comment>
<proteinExistence type="predicted"/>
<dbReference type="GO" id="GO:0090364">
    <property type="term" value="P:regulation of proteasome assembly"/>
    <property type="evidence" value="ECO:0007669"/>
    <property type="project" value="InterPro"/>
</dbReference>
<dbReference type="PROSITE" id="PS50053">
    <property type="entry name" value="UBIQUITIN_2"/>
    <property type="match status" value="1"/>
</dbReference>
<dbReference type="Gene3D" id="3.90.79.10">
    <property type="entry name" value="Nucleoside Triphosphate Pyrophosphohydrolase"/>
    <property type="match status" value="1"/>
</dbReference>
<name>A0A1M2V1Y9_TRAPU</name>
<evidence type="ECO:0000256" key="7">
    <source>
        <dbReference type="ARBA" id="ARBA00022912"/>
    </source>
</evidence>
<evidence type="ECO:0000313" key="15">
    <source>
        <dbReference type="EMBL" id="OJT01602.1"/>
    </source>
</evidence>
<dbReference type="AlphaFoldDB" id="A0A1M2V1Y9"/>
<dbReference type="PANTHER" id="PTHR48493">
    <property type="entry name" value="UBIQUITIN-LIKE DOMAIN-CONTAINING CTD PHOSPHATASE 1"/>
    <property type="match status" value="1"/>
</dbReference>
<dbReference type="PROSITE" id="PS51462">
    <property type="entry name" value="NUDIX"/>
    <property type="match status" value="1"/>
</dbReference>
<evidence type="ECO:0000256" key="11">
    <source>
        <dbReference type="ARBA" id="ARBA00048336"/>
    </source>
</evidence>
<dbReference type="EC" id="3.1.3.16" evidence="3"/>
<dbReference type="InterPro" id="IPR036412">
    <property type="entry name" value="HAD-like_sf"/>
</dbReference>
<evidence type="ECO:0000256" key="5">
    <source>
        <dbReference type="ARBA" id="ARBA00022801"/>
    </source>
</evidence>
<dbReference type="GO" id="GO:0005634">
    <property type="term" value="C:nucleus"/>
    <property type="evidence" value="ECO:0007669"/>
    <property type="project" value="UniProtKB-SubCell"/>
</dbReference>
<dbReference type="InterPro" id="IPR000086">
    <property type="entry name" value="NUDIX_hydrolase_dom"/>
</dbReference>
<evidence type="ECO:0000256" key="6">
    <source>
        <dbReference type="ARBA" id="ARBA00022842"/>
    </source>
</evidence>
<dbReference type="Pfam" id="PF03031">
    <property type="entry name" value="NIF"/>
    <property type="match status" value="1"/>
</dbReference>
<dbReference type="Proteomes" id="UP000184267">
    <property type="component" value="Unassembled WGS sequence"/>
</dbReference>
<feature type="domain" description="FCP1 homology" evidence="13">
    <location>
        <begin position="170"/>
        <end position="338"/>
    </location>
</feature>
<feature type="domain" description="Ubiquitin-like" evidence="12">
    <location>
        <begin position="44"/>
        <end position="113"/>
    </location>
</feature>
<evidence type="ECO:0000256" key="3">
    <source>
        <dbReference type="ARBA" id="ARBA00013081"/>
    </source>
</evidence>
<dbReference type="SUPFAM" id="SSF55811">
    <property type="entry name" value="Nudix"/>
    <property type="match status" value="1"/>
</dbReference>
<dbReference type="InterPro" id="IPR000626">
    <property type="entry name" value="Ubiquitin-like_dom"/>
</dbReference>
<evidence type="ECO:0000256" key="8">
    <source>
        <dbReference type="ARBA" id="ARBA00023242"/>
    </source>
</evidence>
<evidence type="ECO:0000259" key="14">
    <source>
        <dbReference type="PROSITE" id="PS51462"/>
    </source>
</evidence>
<reference evidence="15 16" key="1">
    <citation type="submission" date="2016-10" db="EMBL/GenBank/DDBJ databases">
        <title>Genome sequence of the basidiomycete white-rot fungus Trametes pubescens.</title>
        <authorList>
            <person name="Makela M.R."/>
            <person name="Granchi Z."/>
            <person name="Peng M."/>
            <person name="De Vries R.P."/>
            <person name="Grigoriev I."/>
            <person name="Riley R."/>
            <person name="Hilden K."/>
        </authorList>
    </citation>
    <scope>NUCLEOTIDE SEQUENCE [LARGE SCALE GENOMIC DNA]</scope>
    <source>
        <strain evidence="15 16">FBCC735</strain>
    </source>
</reference>
<dbReference type="GO" id="GO:0004722">
    <property type="term" value="F:protein serine/threonine phosphatase activity"/>
    <property type="evidence" value="ECO:0007669"/>
    <property type="project" value="UniProtKB-EC"/>
</dbReference>
<comment type="cofactor">
    <cofactor evidence="1">
        <name>Mg(2+)</name>
        <dbReference type="ChEBI" id="CHEBI:18420"/>
    </cofactor>
</comment>
<dbReference type="SUPFAM" id="SSF54236">
    <property type="entry name" value="Ubiquitin-like"/>
    <property type="match status" value="1"/>
</dbReference>
<dbReference type="Pfam" id="PF00293">
    <property type="entry name" value="NUDIX"/>
    <property type="match status" value="1"/>
</dbReference>
<evidence type="ECO:0000256" key="1">
    <source>
        <dbReference type="ARBA" id="ARBA00001946"/>
    </source>
</evidence>